<dbReference type="RefSeq" id="WP_065005454.1">
    <property type="nucleotide sequence ID" value="NZ_CP033334.1"/>
</dbReference>
<comment type="caution">
    <text evidence="1">The sequence shown here is derived from an EMBL/GenBank/DDBJ whole genome shotgun (WGS) entry which is preliminary data.</text>
</comment>
<dbReference type="InterPro" id="IPR002731">
    <property type="entry name" value="ATPase_BadF"/>
</dbReference>
<dbReference type="SUPFAM" id="SSF53067">
    <property type="entry name" value="Actin-like ATPase domain"/>
    <property type="match status" value="2"/>
</dbReference>
<name>A0A6M7TTZ8_RHILI</name>
<dbReference type="InterPro" id="IPR043129">
    <property type="entry name" value="ATPase_NBD"/>
</dbReference>
<gene>
    <name evidence="1" type="ORF">A8145_13645</name>
</gene>
<sequence>MNFVLGIDGGGTSCRAALATADGTVVGRAKSGAANIRTDLTGARSNIVDAARQAFIAAGQDPELIPQTPAILGLAGANVGTYRQQLEAILPFSTSRVETDAEIALEGAVGSGDGAMAILGTGTAYMARKGGKSRAIGGWGFQVGDQGSGARMGRDLLEQTLLAHDGVRAASPLTDAMMAIFRNNPEDVVEFTTNAKPGDFGGFAPKVFEHAEKGDAVANWIVDKAVGDVEASLGALGLADDAPLCLLGGLAPLYAPRLSPRYRALLKPPLDDALGGAVQMAVRLLAGHAEAAR</sequence>
<dbReference type="InterPro" id="IPR052519">
    <property type="entry name" value="Euk-type_GlcNAc_Kinase"/>
</dbReference>
<organism evidence="1 2">
    <name type="scientific">Rhizobium loti</name>
    <name type="common">Mesorhizobium loti</name>
    <dbReference type="NCBI Taxonomy" id="381"/>
    <lineage>
        <taxon>Bacteria</taxon>
        <taxon>Pseudomonadati</taxon>
        <taxon>Pseudomonadota</taxon>
        <taxon>Alphaproteobacteria</taxon>
        <taxon>Hyphomicrobiales</taxon>
        <taxon>Phyllobacteriaceae</taxon>
        <taxon>Mesorhizobium</taxon>
    </lineage>
</organism>
<proteinExistence type="predicted"/>
<dbReference type="PANTHER" id="PTHR43190">
    <property type="entry name" value="N-ACETYL-D-GLUCOSAMINE KINASE"/>
    <property type="match status" value="1"/>
</dbReference>
<dbReference type="EMBL" id="LYTK01000012">
    <property type="protein sequence ID" value="OBQ65243.1"/>
    <property type="molecule type" value="Genomic_DNA"/>
</dbReference>
<dbReference type="PANTHER" id="PTHR43190:SF3">
    <property type="entry name" value="N-ACETYL-D-GLUCOSAMINE KINASE"/>
    <property type="match status" value="1"/>
</dbReference>
<dbReference type="Pfam" id="PF01869">
    <property type="entry name" value="BcrAD_BadFG"/>
    <property type="match status" value="1"/>
</dbReference>
<reference evidence="1 2" key="1">
    <citation type="submission" date="2016-05" db="EMBL/GenBank/DDBJ databases">
        <authorList>
            <person name="Ramsay J.P."/>
        </authorList>
    </citation>
    <scope>NUCLEOTIDE SEQUENCE [LARGE SCALE GENOMIC DNA]</scope>
    <source>
        <strain evidence="1 2">NZP2042</strain>
    </source>
</reference>
<evidence type="ECO:0000313" key="1">
    <source>
        <dbReference type="EMBL" id="OBQ65243.1"/>
    </source>
</evidence>
<dbReference type="Gene3D" id="3.30.420.40">
    <property type="match status" value="2"/>
</dbReference>
<dbReference type="Proteomes" id="UP000093737">
    <property type="component" value="Unassembled WGS sequence"/>
</dbReference>
<keyword evidence="1" id="KW-0418">Kinase</keyword>
<accession>A0A6M7TTZ8</accession>
<dbReference type="CDD" id="cd24082">
    <property type="entry name" value="ASKHA_NBD_GspK-like"/>
    <property type="match status" value="1"/>
</dbReference>
<keyword evidence="1" id="KW-0808">Transferase</keyword>
<evidence type="ECO:0000313" key="2">
    <source>
        <dbReference type="Proteomes" id="UP000093737"/>
    </source>
</evidence>
<protein>
    <submittedName>
        <fullName evidence="1">N-acetylglucosamine kinase</fullName>
    </submittedName>
</protein>
<dbReference type="GO" id="GO:0016301">
    <property type="term" value="F:kinase activity"/>
    <property type="evidence" value="ECO:0007669"/>
    <property type="project" value="UniProtKB-KW"/>
</dbReference>
<dbReference type="AlphaFoldDB" id="A0A6M7TTZ8"/>